<dbReference type="PANTHER" id="PTHR42691">
    <property type="entry name" value="ASPARTATE AMINOTRANSFERASE YHDR-RELATED"/>
    <property type="match status" value="1"/>
</dbReference>
<feature type="domain" description="Aminotransferase class I/classII large" evidence="2">
    <location>
        <begin position="34"/>
        <end position="380"/>
    </location>
</feature>
<organism evidence="3 4">
    <name type="scientific">Aequitasia blattaphilus</name>
    <dbReference type="NCBI Taxonomy" id="2949332"/>
    <lineage>
        <taxon>Bacteria</taxon>
        <taxon>Bacillati</taxon>
        <taxon>Bacillota</taxon>
        <taxon>Clostridia</taxon>
        <taxon>Lachnospirales</taxon>
        <taxon>Lachnospiraceae</taxon>
        <taxon>Aequitasia</taxon>
    </lineage>
</organism>
<reference evidence="3 4" key="1">
    <citation type="journal article" date="2022" name="Genome Biol. Evol.">
        <title>Host diet, physiology and behaviors set the stage for Lachnospiraceae cladogenesis.</title>
        <authorList>
            <person name="Vera-Ponce De Leon A."/>
            <person name="Schneider M."/>
            <person name="Jahnes B.C."/>
            <person name="Sadowski V."/>
            <person name="Camuy-Velez L.A."/>
            <person name="Duan J."/>
            <person name="Sabree Z.L."/>
        </authorList>
    </citation>
    <scope>NUCLEOTIDE SEQUENCE [LARGE SCALE GENOMIC DNA]</scope>
    <source>
        <strain evidence="3 4">PAL113</strain>
    </source>
</reference>
<keyword evidence="1 3" id="KW-0808">Transferase</keyword>
<dbReference type="CDD" id="cd00609">
    <property type="entry name" value="AAT_like"/>
    <property type="match status" value="1"/>
</dbReference>
<dbReference type="GO" id="GO:0008483">
    <property type="term" value="F:transaminase activity"/>
    <property type="evidence" value="ECO:0007669"/>
    <property type="project" value="UniProtKB-KW"/>
</dbReference>
<comment type="cofactor">
    <cofactor evidence="1">
        <name>pyridoxal 5'-phosphate</name>
        <dbReference type="ChEBI" id="CHEBI:597326"/>
    </cofactor>
</comment>
<keyword evidence="1 3" id="KW-0032">Aminotransferase</keyword>
<dbReference type="Proteomes" id="UP001523566">
    <property type="component" value="Unassembled WGS sequence"/>
</dbReference>
<keyword evidence="4" id="KW-1185">Reference proteome</keyword>
<dbReference type="EC" id="2.6.1.-" evidence="1"/>
<evidence type="ECO:0000256" key="1">
    <source>
        <dbReference type="RuleBase" id="RU000481"/>
    </source>
</evidence>
<dbReference type="InterPro" id="IPR004839">
    <property type="entry name" value="Aminotransferase_I/II_large"/>
</dbReference>
<dbReference type="EMBL" id="JAMZFW010000009">
    <property type="protein sequence ID" value="MCP1102300.1"/>
    <property type="molecule type" value="Genomic_DNA"/>
</dbReference>
<name>A0ABT1E8Z1_9FIRM</name>
<dbReference type="InterPro" id="IPR015421">
    <property type="entry name" value="PyrdxlP-dep_Trfase_major"/>
</dbReference>
<accession>A0ABT1E8Z1</accession>
<dbReference type="InterPro" id="IPR015422">
    <property type="entry name" value="PyrdxlP-dep_Trfase_small"/>
</dbReference>
<sequence length="396" mass="44447">MIAEKMMKMVEGSSAIRAMFEEGNRLAKIHGRENVFDFSLGNPNVEAPKRVNESIKEIVDEVPSLELHGYNNSNSGFEDVRECVANSLNQKFETHFNASNIIMTVGAAGGLNVILKAILNPGDEVIVFAPYFGEYRSYVSNYDGVIVEVSPNLENFMPKLDEFKEKITKKTKAVIINTPNNPTGVVYSEDTIKEISRILLEKEREYNTSICLVSDEPYRELVYGDIEVPFLTQYYHNTVVGYSFSKSLSLPGERIGYLVIPDEMTDSENLKVAAGVATRILGYVNAPNIQQKLVMKCINEKTDLSYYAKNRDALYKGLTEAGFECVKPQGAFYQFMKSPVADEKEFVKKAKEYNILIVPGTSFGCPGYVRIAYCVAYETIQNSLPKFKELAKEFGL</sequence>
<evidence type="ECO:0000313" key="4">
    <source>
        <dbReference type="Proteomes" id="UP001523566"/>
    </source>
</evidence>
<comment type="caution">
    <text evidence="3">The sequence shown here is derived from an EMBL/GenBank/DDBJ whole genome shotgun (WGS) entry which is preliminary data.</text>
</comment>
<dbReference type="PANTHER" id="PTHR42691:SF1">
    <property type="entry name" value="ASPARTATE AMINOTRANSFERASE YHDR-RELATED"/>
    <property type="match status" value="1"/>
</dbReference>
<protein>
    <recommendedName>
        <fullName evidence="1">Aminotransferase</fullName>
        <ecNumber evidence="1">2.6.1.-</ecNumber>
    </recommendedName>
</protein>
<evidence type="ECO:0000313" key="3">
    <source>
        <dbReference type="EMBL" id="MCP1102300.1"/>
    </source>
</evidence>
<dbReference type="NCBIfam" id="NF005305">
    <property type="entry name" value="PRK06836.1"/>
    <property type="match status" value="1"/>
</dbReference>
<dbReference type="RefSeq" id="WP_262066083.1">
    <property type="nucleotide sequence ID" value="NZ_JAMXOD010000009.1"/>
</dbReference>
<dbReference type="Gene3D" id="3.90.1150.10">
    <property type="entry name" value="Aspartate Aminotransferase, domain 1"/>
    <property type="match status" value="2"/>
</dbReference>
<dbReference type="Pfam" id="PF00155">
    <property type="entry name" value="Aminotran_1_2"/>
    <property type="match status" value="1"/>
</dbReference>
<comment type="similarity">
    <text evidence="1">Belongs to the class-I pyridoxal-phosphate-dependent aminotransferase family.</text>
</comment>
<dbReference type="SUPFAM" id="SSF53383">
    <property type="entry name" value="PLP-dependent transferases"/>
    <property type="match status" value="1"/>
</dbReference>
<dbReference type="InterPro" id="IPR004838">
    <property type="entry name" value="NHTrfase_class1_PyrdxlP-BS"/>
</dbReference>
<dbReference type="PROSITE" id="PS00105">
    <property type="entry name" value="AA_TRANSFER_CLASS_1"/>
    <property type="match status" value="1"/>
</dbReference>
<dbReference type="InterPro" id="IPR015424">
    <property type="entry name" value="PyrdxlP-dep_Trfase"/>
</dbReference>
<dbReference type="Gene3D" id="3.40.640.10">
    <property type="entry name" value="Type I PLP-dependent aspartate aminotransferase-like (Major domain)"/>
    <property type="match status" value="1"/>
</dbReference>
<proteinExistence type="inferred from homology"/>
<evidence type="ECO:0000259" key="2">
    <source>
        <dbReference type="Pfam" id="PF00155"/>
    </source>
</evidence>
<gene>
    <name evidence="3" type="ORF">NK125_07750</name>
</gene>